<gene>
    <name evidence="3" type="ORF">INT43_006244</name>
</gene>
<dbReference type="Proteomes" id="UP000654370">
    <property type="component" value="Unassembled WGS sequence"/>
</dbReference>
<dbReference type="Pfam" id="PF12937">
    <property type="entry name" value="F-box-like"/>
    <property type="match status" value="1"/>
</dbReference>
<feature type="compositionally biased region" description="Polar residues" evidence="1">
    <location>
        <begin position="393"/>
        <end position="405"/>
    </location>
</feature>
<organism evidence="3 4">
    <name type="scientific">Mortierella isabellina</name>
    <name type="common">Filamentous fungus</name>
    <name type="synonym">Umbelopsis isabellina</name>
    <dbReference type="NCBI Taxonomy" id="91625"/>
    <lineage>
        <taxon>Eukaryota</taxon>
        <taxon>Fungi</taxon>
        <taxon>Fungi incertae sedis</taxon>
        <taxon>Mucoromycota</taxon>
        <taxon>Mucoromycotina</taxon>
        <taxon>Umbelopsidomycetes</taxon>
        <taxon>Umbelopsidales</taxon>
        <taxon>Umbelopsidaceae</taxon>
        <taxon>Umbelopsis</taxon>
    </lineage>
</organism>
<dbReference type="SUPFAM" id="SSF52047">
    <property type="entry name" value="RNI-like"/>
    <property type="match status" value="1"/>
</dbReference>
<keyword evidence="4" id="KW-1185">Reference proteome</keyword>
<name>A0A8H7Q0U5_MORIS</name>
<dbReference type="SUPFAM" id="SSF81383">
    <property type="entry name" value="F-box domain"/>
    <property type="match status" value="1"/>
</dbReference>
<dbReference type="EMBL" id="JAEPQZ010000003">
    <property type="protein sequence ID" value="KAG2183240.1"/>
    <property type="molecule type" value="Genomic_DNA"/>
</dbReference>
<evidence type="ECO:0000313" key="4">
    <source>
        <dbReference type="Proteomes" id="UP000654370"/>
    </source>
</evidence>
<feature type="domain" description="F-box" evidence="2">
    <location>
        <begin position="67"/>
        <end position="112"/>
    </location>
</feature>
<evidence type="ECO:0000313" key="3">
    <source>
        <dbReference type="EMBL" id="KAG2183240.1"/>
    </source>
</evidence>
<dbReference type="InterPro" id="IPR032675">
    <property type="entry name" value="LRR_dom_sf"/>
</dbReference>
<dbReference type="OrthoDB" id="2125396at2759"/>
<feature type="region of interest" description="Disordered" evidence="1">
    <location>
        <begin position="385"/>
        <end position="405"/>
    </location>
</feature>
<dbReference type="AlphaFoldDB" id="A0A8H7Q0U5"/>
<sequence length="456" mass="51701">MATSNEAIYTMSRSDYHAWATKVNRSSQSLPSLFLPNSIPTQETVHRLSDAATKPTILPRKESSHVTLPAELMFEILSYLLDYGEQRSLYNASLVNRHWLNCATPLLFRHPKIHNTYRWATFLLTLIRPKQQYTFGGFVRSINLSSSYEFSVENAENSNHEQVEATVAGGLMDVLENGADHWENVEVSNVDVSNSKVTPTITLSTSSFLQVASRCPNLTFLELSNTALFCDSLILETGEYLSSIQTFALQPGLTHMRIDLDQAIRALGTECPSLTQINMQACDWVTAKVIWCWASYCPKLQKLDARRCLRCGIERLTSAALDITGWEQERDLFSLFPKQNDDGWSNSNQFSRREANRTNFQDEEEVSWMSNSQLAEYSVPTPSVFARDRRQTSNENRNVQPNTLMRNISSQNSTSQTIPSHHNKPSIPITLRSLVYSILKEAKDSGISDINWLHDE</sequence>
<dbReference type="InterPro" id="IPR036047">
    <property type="entry name" value="F-box-like_dom_sf"/>
</dbReference>
<dbReference type="InterPro" id="IPR001810">
    <property type="entry name" value="F-box_dom"/>
</dbReference>
<comment type="caution">
    <text evidence="3">The sequence shown here is derived from an EMBL/GenBank/DDBJ whole genome shotgun (WGS) entry which is preliminary data.</text>
</comment>
<dbReference type="Gene3D" id="3.80.10.10">
    <property type="entry name" value="Ribonuclease Inhibitor"/>
    <property type="match status" value="1"/>
</dbReference>
<evidence type="ECO:0000256" key="1">
    <source>
        <dbReference type="SAM" id="MobiDB-lite"/>
    </source>
</evidence>
<proteinExistence type="predicted"/>
<accession>A0A8H7Q0U5</accession>
<evidence type="ECO:0000259" key="2">
    <source>
        <dbReference type="Pfam" id="PF12937"/>
    </source>
</evidence>
<reference evidence="3" key="1">
    <citation type="submission" date="2020-12" db="EMBL/GenBank/DDBJ databases">
        <title>Metabolic potential, ecology and presence of endohyphal bacteria is reflected in genomic diversity of Mucoromycotina.</title>
        <authorList>
            <person name="Muszewska A."/>
            <person name="Okrasinska A."/>
            <person name="Steczkiewicz K."/>
            <person name="Drgas O."/>
            <person name="Orlowska M."/>
            <person name="Perlinska-Lenart U."/>
            <person name="Aleksandrzak-Piekarczyk T."/>
            <person name="Szatraj K."/>
            <person name="Zielenkiewicz U."/>
            <person name="Pilsyk S."/>
            <person name="Malc E."/>
            <person name="Mieczkowski P."/>
            <person name="Kruszewska J.S."/>
            <person name="Biernat P."/>
            <person name="Pawlowska J."/>
        </authorList>
    </citation>
    <scope>NUCLEOTIDE SEQUENCE</scope>
    <source>
        <strain evidence="3">WA0000067209</strain>
    </source>
</reference>
<protein>
    <recommendedName>
        <fullName evidence="2">F-box domain-containing protein</fullName>
    </recommendedName>
</protein>